<dbReference type="AlphaFoldDB" id="A0A182XTL3"/>
<dbReference type="VEuPathDB" id="VectorBase:AQUA015150"/>
<evidence type="ECO:0000313" key="2">
    <source>
        <dbReference type="Proteomes" id="UP000076407"/>
    </source>
</evidence>
<evidence type="ECO:0000313" key="1">
    <source>
        <dbReference type="EnsemblMetazoa" id="AQUA015150-PA"/>
    </source>
</evidence>
<accession>A0A182XTL3</accession>
<sequence>MHVLIVTVMKLLMIMYSTDRQKQKPNIPNNTRNK</sequence>
<organism evidence="1 2">
    <name type="scientific">Anopheles quadriannulatus</name>
    <name type="common">Mosquito</name>
    <dbReference type="NCBI Taxonomy" id="34691"/>
    <lineage>
        <taxon>Eukaryota</taxon>
        <taxon>Metazoa</taxon>
        <taxon>Ecdysozoa</taxon>
        <taxon>Arthropoda</taxon>
        <taxon>Hexapoda</taxon>
        <taxon>Insecta</taxon>
        <taxon>Pterygota</taxon>
        <taxon>Neoptera</taxon>
        <taxon>Endopterygota</taxon>
        <taxon>Diptera</taxon>
        <taxon>Nematocera</taxon>
        <taxon>Culicoidea</taxon>
        <taxon>Culicidae</taxon>
        <taxon>Anophelinae</taxon>
        <taxon>Anopheles</taxon>
    </lineage>
</organism>
<proteinExistence type="predicted"/>
<dbReference type="EnsemblMetazoa" id="AQUA015150-RA">
    <property type="protein sequence ID" value="AQUA015150-PA"/>
    <property type="gene ID" value="AQUA015150"/>
</dbReference>
<protein>
    <submittedName>
        <fullName evidence="1">Uncharacterized protein</fullName>
    </submittedName>
</protein>
<reference evidence="1" key="1">
    <citation type="submission" date="2020-05" db="UniProtKB">
        <authorList>
            <consortium name="EnsemblMetazoa"/>
        </authorList>
    </citation>
    <scope>IDENTIFICATION</scope>
    <source>
        <strain evidence="1">SANGQUA</strain>
    </source>
</reference>
<keyword evidence="2" id="KW-1185">Reference proteome</keyword>
<name>A0A182XTL3_ANOQN</name>
<dbReference type="Proteomes" id="UP000076407">
    <property type="component" value="Unassembled WGS sequence"/>
</dbReference>